<keyword evidence="2" id="KW-1185">Reference proteome</keyword>
<reference evidence="1 2" key="1">
    <citation type="submission" date="2016-10" db="EMBL/GenBank/DDBJ databases">
        <title>Draft Genome sequence of Alkanindiges sp. strain H1.</title>
        <authorList>
            <person name="Subhash Y."/>
            <person name="Lee S."/>
        </authorList>
    </citation>
    <scope>NUCLEOTIDE SEQUENCE [LARGE SCALE GENOMIC DNA]</scope>
    <source>
        <strain evidence="1 2">H1</strain>
    </source>
</reference>
<comment type="caution">
    <text evidence="1">The sequence shown here is derived from an EMBL/GenBank/DDBJ whole genome shotgun (WGS) entry which is preliminary data.</text>
</comment>
<gene>
    <name evidence="1" type="ORF">BKE30_07605</name>
</gene>
<evidence type="ECO:0000313" key="2">
    <source>
        <dbReference type="Proteomes" id="UP000192132"/>
    </source>
</evidence>
<proteinExistence type="predicted"/>
<organism evidence="1 2">
    <name type="scientific">Alkanindiges hydrocarboniclasticus</name>
    <dbReference type="NCBI Taxonomy" id="1907941"/>
    <lineage>
        <taxon>Bacteria</taxon>
        <taxon>Pseudomonadati</taxon>
        <taxon>Pseudomonadota</taxon>
        <taxon>Gammaproteobacteria</taxon>
        <taxon>Moraxellales</taxon>
        <taxon>Moraxellaceae</taxon>
        <taxon>Alkanindiges</taxon>
    </lineage>
</organism>
<dbReference type="EMBL" id="MLCN01000018">
    <property type="protein sequence ID" value="ONG40021.1"/>
    <property type="molecule type" value="Genomic_DNA"/>
</dbReference>
<dbReference type="AlphaFoldDB" id="A0A1S8CU16"/>
<sequence length="155" mass="17857">MKNLENTEQINFHGLNFNDREYLIGDIEDNISSKYFEFSQTDKCNNYVNSKKAIDLLYKDKKLISIFIGYGNKSVVTSHGIKNGMTDKDVYENYKDFKVIKEHSEGAGDSQDDFTYKIHDKENNLKNEIVFDIVNGKVMGMHVSQKGLDGYICDE</sequence>
<evidence type="ECO:0000313" key="1">
    <source>
        <dbReference type="EMBL" id="ONG40021.1"/>
    </source>
</evidence>
<accession>A0A1S8CU16</accession>
<name>A0A1S8CU16_9GAMM</name>
<protein>
    <submittedName>
        <fullName evidence="1">Uncharacterized protein</fullName>
    </submittedName>
</protein>
<dbReference type="Proteomes" id="UP000192132">
    <property type="component" value="Unassembled WGS sequence"/>
</dbReference>
<dbReference type="OrthoDB" id="6708892at2"/>